<evidence type="ECO:0000256" key="7">
    <source>
        <dbReference type="ARBA" id="ARBA00049041"/>
    </source>
</evidence>
<reference evidence="9" key="1">
    <citation type="submission" date="2024-02" db="UniProtKB">
        <authorList>
            <consortium name="WormBaseParasite"/>
        </authorList>
    </citation>
    <scope>IDENTIFICATION</scope>
</reference>
<dbReference type="GO" id="GO:0004177">
    <property type="term" value="F:aminopeptidase activity"/>
    <property type="evidence" value="ECO:0007669"/>
    <property type="project" value="UniProtKB-KW"/>
</dbReference>
<keyword evidence="1" id="KW-0031">Aminopeptidase</keyword>
<accession>A0AAF3EVJ9</accession>
<comment type="similarity">
    <text evidence="4">Belongs to the ACTMAP family.</text>
</comment>
<sequence>MERNGEAAYWCLVIGYVYFDDELNEDVHQKESFSPEDLDQFYVLTLHGKSRQIGVWEYKNLHNSNAQLYEIGANRSREDYVIPPTGLDELRGKAVIVKKKAT</sequence>
<dbReference type="Proteomes" id="UP000887575">
    <property type="component" value="Unassembled WGS sequence"/>
</dbReference>
<evidence type="ECO:0000256" key="2">
    <source>
        <dbReference type="ARBA" id="ARBA00022670"/>
    </source>
</evidence>
<evidence type="ECO:0000256" key="6">
    <source>
        <dbReference type="ARBA" id="ARBA00034908"/>
    </source>
</evidence>
<keyword evidence="8" id="KW-1185">Reference proteome</keyword>
<evidence type="ECO:0000256" key="3">
    <source>
        <dbReference type="ARBA" id="ARBA00022801"/>
    </source>
</evidence>
<organism evidence="8 9">
    <name type="scientific">Mesorhabditis belari</name>
    <dbReference type="NCBI Taxonomy" id="2138241"/>
    <lineage>
        <taxon>Eukaryota</taxon>
        <taxon>Metazoa</taxon>
        <taxon>Ecdysozoa</taxon>
        <taxon>Nematoda</taxon>
        <taxon>Chromadorea</taxon>
        <taxon>Rhabditida</taxon>
        <taxon>Rhabditina</taxon>
        <taxon>Rhabditomorpha</taxon>
        <taxon>Rhabditoidea</taxon>
        <taxon>Rhabditidae</taxon>
        <taxon>Mesorhabditinae</taxon>
        <taxon>Mesorhabditis</taxon>
    </lineage>
</organism>
<dbReference type="InterPro" id="IPR040043">
    <property type="entry name" value="ACTMAP"/>
</dbReference>
<dbReference type="WBParaSite" id="MBELARI_LOCUS18206">
    <property type="protein sequence ID" value="MBELARI_LOCUS18206"/>
    <property type="gene ID" value="MBELARI_LOCUS18206"/>
</dbReference>
<evidence type="ECO:0000256" key="1">
    <source>
        <dbReference type="ARBA" id="ARBA00022438"/>
    </source>
</evidence>
<keyword evidence="2" id="KW-0645">Protease</keyword>
<dbReference type="AlphaFoldDB" id="A0AAF3EVJ9"/>
<dbReference type="GO" id="GO:0006508">
    <property type="term" value="P:proteolysis"/>
    <property type="evidence" value="ECO:0007669"/>
    <property type="project" value="UniProtKB-KW"/>
</dbReference>
<evidence type="ECO:0000256" key="4">
    <source>
        <dbReference type="ARBA" id="ARBA00034725"/>
    </source>
</evidence>
<evidence type="ECO:0000313" key="8">
    <source>
        <dbReference type="Proteomes" id="UP000887575"/>
    </source>
</evidence>
<protein>
    <recommendedName>
        <fullName evidence="5">Actin maturation protease</fullName>
    </recommendedName>
    <alternativeName>
        <fullName evidence="6">Actin aminopeptidase ACTMAP</fullName>
    </alternativeName>
</protein>
<keyword evidence="3" id="KW-0378">Hydrolase</keyword>
<dbReference type="PANTHER" id="PTHR28631">
    <property type="entry name" value="UPF0692 PROTEIN C19ORF54"/>
    <property type="match status" value="1"/>
</dbReference>
<name>A0AAF3EVJ9_9BILA</name>
<dbReference type="PANTHER" id="PTHR28631:SF1">
    <property type="entry name" value="ACTIN MATURATION PROTEASE"/>
    <property type="match status" value="1"/>
</dbReference>
<evidence type="ECO:0000313" key="9">
    <source>
        <dbReference type="WBParaSite" id="MBELARI_LOCUS18206"/>
    </source>
</evidence>
<evidence type="ECO:0000256" key="5">
    <source>
        <dbReference type="ARBA" id="ARBA00034848"/>
    </source>
</evidence>
<proteinExistence type="inferred from homology"/>
<comment type="catalytic activity">
    <reaction evidence="7">
        <text>N-terminal N(alpha)-acetyl-L-cysteinyl-L-aspartyl-[protein] + H2O = N-terminal L-aspartyl-[protein] + N-acetyl-L-cysteine</text>
        <dbReference type="Rhea" id="RHEA:74579"/>
        <dbReference type="Rhea" id="RHEA-COMP:12669"/>
        <dbReference type="Rhea" id="RHEA-COMP:18395"/>
        <dbReference type="ChEBI" id="CHEBI:15377"/>
        <dbReference type="ChEBI" id="CHEBI:64720"/>
        <dbReference type="ChEBI" id="CHEBI:78236"/>
        <dbReference type="ChEBI" id="CHEBI:193599"/>
    </reaction>
    <physiologicalReaction direction="left-to-right" evidence="7">
        <dbReference type="Rhea" id="RHEA:74580"/>
    </physiologicalReaction>
</comment>